<sequence>MSLMNFTSIDFETANANRNSACSVAVVVIEKGRMTDSYNTLIRPPEMNFEEGNIKIHGITPEMVENAPTFAQIWQELRTYLDNRIVIAHNSFFDMGVLRSCIWQYHLPKPHFTTACTVQIS</sequence>
<dbReference type="AlphaFoldDB" id="A0A921HN12"/>
<feature type="domain" description="Exonuclease" evidence="1">
    <location>
        <begin position="9"/>
        <end position="108"/>
    </location>
</feature>
<gene>
    <name evidence="2" type="ORF">K8V65_05600</name>
</gene>
<dbReference type="InterPro" id="IPR013520">
    <property type="entry name" value="Ribonucl_H"/>
</dbReference>
<accession>A0A921HN12</accession>
<dbReference type="Proteomes" id="UP000780768">
    <property type="component" value="Unassembled WGS sequence"/>
</dbReference>
<dbReference type="EMBL" id="DYVR01000153">
    <property type="protein sequence ID" value="HJF85114.1"/>
    <property type="molecule type" value="Genomic_DNA"/>
</dbReference>
<evidence type="ECO:0000313" key="2">
    <source>
        <dbReference type="EMBL" id="HJF85114.1"/>
    </source>
</evidence>
<dbReference type="Gene3D" id="3.30.420.10">
    <property type="entry name" value="Ribonuclease H-like superfamily/Ribonuclease H"/>
    <property type="match status" value="1"/>
</dbReference>
<feature type="non-terminal residue" evidence="2">
    <location>
        <position position="121"/>
    </location>
</feature>
<name>A0A921HN12_9FIRM</name>
<reference evidence="2" key="2">
    <citation type="submission" date="2021-09" db="EMBL/GenBank/DDBJ databases">
        <authorList>
            <person name="Gilroy R."/>
        </authorList>
    </citation>
    <scope>NUCLEOTIDE SEQUENCE</scope>
    <source>
        <strain evidence="2">7318</strain>
    </source>
</reference>
<protein>
    <submittedName>
        <fullName evidence="2">3'-5' exoribonuclease</fullName>
    </submittedName>
</protein>
<dbReference type="InterPro" id="IPR036397">
    <property type="entry name" value="RNaseH_sf"/>
</dbReference>
<comment type="caution">
    <text evidence="2">The sequence shown here is derived from an EMBL/GenBank/DDBJ whole genome shotgun (WGS) entry which is preliminary data.</text>
</comment>
<reference evidence="2" key="1">
    <citation type="journal article" date="2021" name="PeerJ">
        <title>Extensive microbial diversity within the chicken gut microbiome revealed by metagenomics and culture.</title>
        <authorList>
            <person name="Gilroy R."/>
            <person name="Ravi A."/>
            <person name="Getino M."/>
            <person name="Pursley I."/>
            <person name="Horton D.L."/>
            <person name="Alikhan N.F."/>
            <person name="Baker D."/>
            <person name="Gharbi K."/>
            <person name="Hall N."/>
            <person name="Watson M."/>
            <person name="Adriaenssens E.M."/>
            <person name="Foster-Nyarko E."/>
            <person name="Jarju S."/>
            <person name="Secka A."/>
            <person name="Antonio M."/>
            <person name="Oren A."/>
            <person name="Chaudhuri R.R."/>
            <person name="La Ragione R."/>
            <person name="Hildebrand F."/>
            <person name="Pallen M.J."/>
        </authorList>
    </citation>
    <scope>NUCLEOTIDE SEQUENCE</scope>
    <source>
        <strain evidence="2">7318</strain>
    </source>
</reference>
<dbReference type="Pfam" id="PF00929">
    <property type="entry name" value="RNase_T"/>
    <property type="match status" value="1"/>
</dbReference>
<evidence type="ECO:0000313" key="3">
    <source>
        <dbReference type="Proteomes" id="UP000780768"/>
    </source>
</evidence>
<dbReference type="PANTHER" id="PTHR30231:SF42">
    <property type="entry name" value="EXONUCLEASE"/>
    <property type="match status" value="1"/>
</dbReference>
<dbReference type="GO" id="GO:0005829">
    <property type="term" value="C:cytosol"/>
    <property type="evidence" value="ECO:0007669"/>
    <property type="project" value="TreeGrafter"/>
</dbReference>
<dbReference type="GO" id="GO:0008408">
    <property type="term" value="F:3'-5' exonuclease activity"/>
    <property type="evidence" value="ECO:0007669"/>
    <property type="project" value="TreeGrafter"/>
</dbReference>
<dbReference type="InterPro" id="IPR012337">
    <property type="entry name" value="RNaseH-like_sf"/>
</dbReference>
<organism evidence="2 3">
    <name type="scientific">Megamonas hypermegale</name>
    <dbReference type="NCBI Taxonomy" id="158847"/>
    <lineage>
        <taxon>Bacteria</taxon>
        <taxon>Bacillati</taxon>
        <taxon>Bacillota</taxon>
        <taxon>Negativicutes</taxon>
        <taxon>Selenomonadales</taxon>
        <taxon>Selenomonadaceae</taxon>
        <taxon>Megamonas</taxon>
    </lineage>
</organism>
<proteinExistence type="predicted"/>
<dbReference type="PANTHER" id="PTHR30231">
    <property type="entry name" value="DNA POLYMERASE III SUBUNIT EPSILON"/>
    <property type="match status" value="1"/>
</dbReference>
<dbReference type="GO" id="GO:0003676">
    <property type="term" value="F:nucleic acid binding"/>
    <property type="evidence" value="ECO:0007669"/>
    <property type="project" value="InterPro"/>
</dbReference>
<dbReference type="SUPFAM" id="SSF53098">
    <property type="entry name" value="Ribonuclease H-like"/>
    <property type="match status" value="1"/>
</dbReference>
<evidence type="ECO:0000259" key="1">
    <source>
        <dbReference type="Pfam" id="PF00929"/>
    </source>
</evidence>